<reference evidence="2 3" key="1">
    <citation type="submission" date="2020-08" db="EMBL/GenBank/DDBJ databases">
        <authorList>
            <person name="Liu C."/>
            <person name="Sun Q."/>
        </authorList>
    </citation>
    <scope>NUCLEOTIDE SEQUENCE [LARGE SCALE GENOMIC DNA]</scope>
    <source>
        <strain evidence="2 3">NSJ-29</strain>
    </source>
</reference>
<dbReference type="Pfam" id="PF02254">
    <property type="entry name" value="TrkA_N"/>
    <property type="match status" value="1"/>
</dbReference>
<evidence type="ECO:0000259" key="1">
    <source>
        <dbReference type="PROSITE" id="PS51201"/>
    </source>
</evidence>
<gene>
    <name evidence="2" type="ORF">H9Q79_17210</name>
</gene>
<dbReference type="PROSITE" id="PS51201">
    <property type="entry name" value="RCK_N"/>
    <property type="match status" value="1"/>
</dbReference>
<dbReference type="Proteomes" id="UP000515860">
    <property type="component" value="Chromosome"/>
</dbReference>
<dbReference type="SUPFAM" id="SSF116726">
    <property type="entry name" value="TrkA C-terminal domain-like"/>
    <property type="match status" value="1"/>
</dbReference>
<dbReference type="KEGG" id="whj:H9Q79_17210"/>
<protein>
    <submittedName>
        <fullName evidence="2">TrkA family potassium uptake protein</fullName>
    </submittedName>
</protein>
<dbReference type="AlphaFoldDB" id="A0A7G9GCP0"/>
<dbReference type="InterPro" id="IPR003148">
    <property type="entry name" value="RCK_N"/>
</dbReference>
<proteinExistence type="predicted"/>
<organism evidence="2 3">
    <name type="scientific">Wansuia hejianensis</name>
    <dbReference type="NCBI Taxonomy" id="2763667"/>
    <lineage>
        <taxon>Bacteria</taxon>
        <taxon>Bacillati</taxon>
        <taxon>Bacillota</taxon>
        <taxon>Clostridia</taxon>
        <taxon>Lachnospirales</taxon>
        <taxon>Lachnospiraceae</taxon>
        <taxon>Wansuia</taxon>
    </lineage>
</organism>
<dbReference type="Gene3D" id="3.30.70.1450">
    <property type="entry name" value="Regulator of K+ conductance, C-terminal domain"/>
    <property type="match status" value="1"/>
</dbReference>
<dbReference type="InterPro" id="IPR050721">
    <property type="entry name" value="Trk_Ktr_HKT_K-transport"/>
</dbReference>
<sequence>MKSILIIGLGRFGRHMAQKFIEEGNSVLAVEASEERANAAVSLVPNIEIADATDDTVIESLGINNFDICVVAIGDNFQAALEITVLLKDFGGKFIIARASRDVHRKLLLRNGADYVVYAERDMAERLAMKFGAKNIFDYIELNKEIGIYEIATPENWYGKTILEKSVRSNYNVTILATKKEERIYPLMEPEHVFVPDESLLVMGSAEAVHKLTR</sequence>
<dbReference type="PANTHER" id="PTHR43833:SF7">
    <property type="entry name" value="KTR SYSTEM POTASSIUM UPTAKE PROTEIN C"/>
    <property type="match status" value="1"/>
</dbReference>
<evidence type="ECO:0000313" key="3">
    <source>
        <dbReference type="Proteomes" id="UP000515860"/>
    </source>
</evidence>
<dbReference type="Gene3D" id="3.40.50.720">
    <property type="entry name" value="NAD(P)-binding Rossmann-like Domain"/>
    <property type="match status" value="1"/>
</dbReference>
<dbReference type="InterPro" id="IPR036721">
    <property type="entry name" value="RCK_C_sf"/>
</dbReference>
<name>A0A7G9GCP0_9FIRM</name>
<dbReference type="InterPro" id="IPR036291">
    <property type="entry name" value="NAD(P)-bd_dom_sf"/>
</dbReference>
<evidence type="ECO:0000313" key="2">
    <source>
        <dbReference type="EMBL" id="QNM08572.1"/>
    </source>
</evidence>
<dbReference type="PANTHER" id="PTHR43833">
    <property type="entry name" value="POTASSIUM CHANNEL PROTEIN 2-RELATED-RELATED"/>
    <property type="match status" value="1"/>
</dbReference>
<dbReference type="EMBL" id="CP060635">
    <property type="protein sequence ID" value="QNM08572.1"/>
    <property type="molecule type" value="Genomic_DNA"/>
</dbReference>
<dbReference type="SUPFAM" id="SSF51735">
    <property type="entry name" value="NAD(P)-binding Rossmann-fold domains"/>
    <property type="match status" value="1"/>
</dbReference>
<feature type="domain" description="RCK N-terminal" evidence="1">
    <location>
        <begin position="1"/>
        <end position="117"/>
    </location>
</feature>
<dbReference type="RefSeq" id="WP_118648730.1">
    <property type="nucleotide sequence ID" value="NZ_CP060635.1"/>
</dbReference>
<accession>A0A7G9GCP0</accession>
<keyword evidence="3" id="KW-1185">Reference proteome</keyword>
<dbReference type="GO" id="GO:0006813">
    <property type="term" value="P:potassium ion transport"/>
    <property type="evidence" value="ECO:0007669"/>
    <property type="project" value="InterPro"/>
</dbReference>